<evidence type="ECO:0000259" key="2">
    <source>
        <dbReference type="PROSITE" id="PS50846"/>
    </source>
</evidence>
<dbReference type="AlphaFoldDB" id="A0A9D1WVK3"/>
<feature type="domain" description="HMA" evidence="2">
    <location>
        <begin position="55"/>
        <end position="119"/>
    </location>
</feature>
<dbReference type="PROSITE" id="PS01047">
    <property type="entry name" value="HMA_1"/>
    <property type="match status" value="1"/>
</dbReference>
<organism evidence="3 4">
    <name type="scientific">Candidatus Anaerostipes excrementavium</name>
    <dbReference type="NCBI Taxonomy" id="2838463"/>
    <lineage>
        <taxon>Bacteria</taxon>
        <taxon>Bacillati</taxon>
        <taxon>Bacillota</taxon>
        <taxon>Clostridia</taxon>
        <taxon>Lachnospirales</taxon>
        <taxon>Lachnospiraceae</taxon>
        <taxon>Anaerostipes</taxon>
    </lineage>
</organism>
<evidence type="ECO:0000313" key="3">
    <source>
        <dbReference type="EMBL" id="HIX67702.1"/>
    </source>
</evidence>
<dbReference type="PROSITE" id="PS50846">
    <property type="entry name" value="HMA_2"/>
    <property type="match status" value="1"/>
</dbReference>
<dbReference type="EMBL" id="DXEM01000019">
    <property type="protein sequence ID" value="HIX67702.1"/>
    <property type="molecule type" value="Genomic_DNA"/>
</dbReference>
<name>A0A9D1WVK3_9FIRM</name>
<proteinExistence type="predicted"/>
<sequence length="122" mass="13244">MADAVIIIAVILLMVLAAKQSLKHFRGEGSCCGGGNSKASKVKMKEKILSGPILGRKTIKIDGMHCEHCVQNVMEAINQIQGVSAKVYLDTKEAVISYEKEVSDDVLRQAVENAGYKVRVIL</sequence>
<dbReference type="Proteomes" id="UP000886721">
    <property type="component" value="Unassembled WGS sequence"/>
</dbReference>
<accession>A0A9D1WVK3</accession>
<evidence type="ECO:0000313" key="4">
    <source>
        <dbReference type="Proteomes" id="UP000886721"/>
    </source>
</evidence>
<protein>
    <submittedName>
        <fullName evidence="3">Heavy-metal-associated domain-containing protein</fullName>
    </submittedName>
</protein>
<evidence type="ECO:0000256" key="1">
    <source>
        <dbReference type="ARBA" id="ARBA00022723"/>
    </source>
</evidence>
<dbReference type="InterPro" id="IPR006121">
    <property type="entry name" value="HMA_dom"/>
</dbReference>
<dbReference type="InterPro" id="IPR017969">
    <property type="entry name" value="Heavy-metal-associated_CS"/>
</dbReference>
<keyword evidence="1" id="KW-0479">Metal-binding</keyword>
<reference evidence="3" key="2">
    <citation type="submission" date="2021-04" db="EMBL/GenBank/DDBJ databases">
        <authorList>
            <person name="Gilroy R."/>
        </authorList>
    </citation>
    <scope>NUCLEOTIDE SEQUENCE</scope>
    <source>
        <strain evidence="3">CHK191-13928</strain>
    </source>
</reference>
<dbReference type="Gene3D" id="3.30.70.100">
    <property type="match status" value="1"/>
</dbReference>
<dbReference type="InterPro" id="IPR036163">
    <property type="entry name" value="HMA_dom_sf"/>
</dbReference>
<comment type="caution">
    <text evidence="3">The sequence shown here is derived from an EMBL/GenBank/DDBJ whole genome shotgun (WGS) entry which is preliminary data.</text>
</comment>
<dbReference type="FunFam" id="3.30.70.100:FF:000001">
    <property type="entry name" value="ATPase copper transporting beta"/>
    <property type="match status" value="1"/>
</dbReference>
<dbReference type="GO" id="GO:0046872">
    <property type="term" value="F:metal ion binding"/>
    <property type="evidence" value="ECO:0007669"/>
    <property type="project" value="UniProtKB-KW"/>
</dbReference>
<dbReference type="SUPFAM" id="SSF55008">
    <property type="entry name" value="HMA, heavy metal-associated domain"/>
    <property type="match status" value="1"/>
</dbReference>
<dbReference type="Pfam" id="PF00403">
    <property type="entry name" value="HMA"/>
    <property type="match status" value="1"/>
</dbReference>
<dbReference type="CDD" id="cd00371">
    <property type="entry name" value="HMA"/>
    <property type="match status" value="1"/>
</dbReference>
<gene>
    <name evidence="3" type="ORF">H9735_06185</name>
</gene>
<reference evidence="3" key="1">
    <citation type="journal article" date="2021" name="PeerJ">
        <title>Extensive microbial diversity within the chicken gut microbiome revealed by metagenomics and culture.</title>
        <authorList>
            <person name="Gilroy R."/>
            <person name="Ravi A."/>
            <person name="Getino M."/>
            <person name="Pursley I."/>
            <person name="Horton D.L."/>
            <person name="Alikhan N.F."/>
            <person name="Baker D."/>
            <person name="Gharbi K."/>
            <person name="Hall N."/>
            <person name="Watson M."/>
            <person name="Adriaenssens E.M."/>
            <person name="Foster-Nyarko E."/>
            <person name="Jarju S."/>
            <person name="Secka A."/>
            <person name="Antonio M."/>
            <person name="Oren A."/>
            <person name="Chaudhuri R.R."/>
            <person name="La Ragione R."/>
            <person name="Hildebrand F."/>
            <person name="Pallen M.J."/>
        </authorList>
    </citation>
    <scope>NUCLEOTIDE SEQUENCE</scope>
    <source>
        <strain evidence="3">CHK191-13928</strain>
    </source>
</reference>